<feature type="transmembrane region" description="Helical" evidence="1">
    <location>
        <begin position="184"/>
        <end position="203"/>
    </location>
</feature>
<keyword evidence="3" id="KW-1185">Reference proteome</keyword>
<proteinExistence type="predicted"/>
<keyword evidence="1" id="KW-1133">Transmembrane helix</keyword>
<dbReference type="AlphaFoldDB" id="A0A3S0V425"/>
<name>A0A3S0V425_9PROT</name>
<comment type="caution">
    <text evidence="2">The sequence shown here is derived from an EMBL/GenBank/DDBJ whole genome shotgun (WGS) entry which is preliminary data.</text>
</comment>
<dbReference type="OrthoDB" id="7303762at2"/>
<evidence type="ECO:0000313" key="2">
    <source>
        <dbReference type="EMBL" id="RUQ76021.1"/>
    </source>
</evidence>
<accession>A0A3S0V425</accession>
<dbReference type="Proteomes" id="UP000280346">
    <property type="component" value="Unassembled WGS sequence"/>
</dbReference>
<keyword evidence="1" id="KW-0472">Membrane</keyword>
<dbReference type="RefSeq" id="WP_126994478.1">
    <property type="nucleotide sequence ID" value="NZ_JBNPXW010000001.1"/>
</dbReference>
<feature type="transmembrane region" description="Helical" evidence="1">
    <location>
        <begin position="147"/>
        <end position="172"/>
    </location>
</feature>
<gene>
    <name evidence="2" type="ORF">EJ913_02610</name>
</gene>
<sequence>MNTLSHHDGALRFSYAGADGCRVHGLHDPVEAVLTLRVTGPGGRLIHEDNLPCDDAGRLVAALAEWGEVPEPVRAALTGLGGNALLLETAFGGAVRASVRRHGLRVGVVFVDEAGAPLAELRAGSLDALERKAGRLLRLSRTARHVLGGWLSAEPLWLAAMLLGGPFLGALLTSLQTGGLPPEQILFTAYAGAGGVVAAFELLRAGYAEWVQAPPEGFPHG</sequence>
<evidence type="ECO:0000256" key="1">
    <source>
        <dbReference type="SAM" id="Phobius"/>
    </source>
</evidence>
<evidence type="ECO:0000313" key="3">
    <source>
        <dbReference type="Proteomes" id="UP000280346"/>
    </source>
</evidence>
<keyword evidence="1" id="KW-0812">Transmembrane</keyword>
<organism evidence="2 3">
    <name type="scientific">Azospirillum doebereinerae</name>
    <dbReference type="NCBI Taxonomy" id="92933"/>
    <lineage>
        <taxon>Bacteria</taxon>
        <taxon>Pseudomonadati</taxon>
        <taxon>Pseudomonadota</taxon>
        <taxon>Alphaproteobacteria</taxon>
        <taxon>Rhodospirillales</taxon>
        <taxon>Azospirillaceae</taxon>
        <taxon>Azospirillum</taxon>
    </lineage>
</organism>
<protein>
    <submittedName>
        <fullName evidence="2">Uncharacterized protein</fullName>
    </submittedName>
</protein>
<reference evidence="2 3" key="1">
    <citation type="submission" date="2018-12" db="EMBL/GenBank/DDBJ databases">
        <authorList>
            <person name="Yang Y."/>
        </authorList>
    </citation>
    <scope>NUCLEOTIDE SEQUENCE [LARGE SCALE GENOMIC DNA]</scope>
    <source>
        <strain evidence="2 3">GSF71</strain>
    </source>
</reference>
<dbReference type="EMBL" id="RZIJ01000001">
    <property type="protein sequence ID" value="RUQ76021.1"/>
    <property type="molecule type" value="Genomic_DNA"/>
</dbReference>